<reference evidence="1 2" key="1">
    <citation type="journal article" date="1992" name="Lakartidningen">
        <title>[Penicillin V and not amoxicillin is the first choice preparation in acute otitis].</title>
        <authorList>
            <person name="Kamme C."/>
            <person name="Lundgren K."/>
            <person name="Prellner K."/>
        </authorList>
    </citation>
    <scope>NUCLEOTIDE SEQUENCE [LARGE SCALE GENOMIC DNA]</scope>
    <source>
        <strain evidence="1 2">PC5538III-hc</strain>
    </source>
</reference>
<dbReference type="EMBL" id="SAXY01000080">
    <property type="protein sequence ID" value="TXJ35210.1"/>
    <property type="molecule type" value="Genomic_DNA"/>
</dbReference>
<dbReference type="Proteomes" id="UP000323176">
    <property type="component" value="Unassembled WGS sequence"/>
</dbReference>
<gene>
    <name evidence="1" type="ORF">EPJ72_12755</name>
</gene>
<protein>
    <submittedName>
        <fullName evidence="1">Uncharacterized protein</fullName>
    </submittedName>
</protein>
<organism evidence="1 2">
    <name type="scientific">Brachyspira pilosicoli</name>
    <name type="common">Serpulina pilosicoli</name>
    <dbReference type="NCBI Taxonomy" id="52584"/>
    <lineage>
        <taxon>Bacteria</taxon>
        <taxon>Pseudomonadati</taxon>
        <taxon>Spirochaetota</taxon>
        <taxon>Spirochaetia</taxon>
        <taxon>Brachyspirales</taxon>
        <taxon>Brachyspiraceae</taxon>
        <taxon>Brachyspira</taxon>
    </lineage>
</organism>
<sequence>MIKAIIHYNDADDEFRRMHDILGVLKYKYKNINIRYKKVKNQNELFVTINNEKLDCNQSLGFYMQTIEQILNKDGIYD</sequence>
<proteinExistence type="predicted"/>
<comment type="caution">
    <text evidence="1">The sequence shown here is derived from an EMBL/GenBank/DDBJ whole genome shotgun (WGS) entry which is preliminary data.</text>
</comment>
<evidence type="ECO:0000313" key="1">
    <source>
        <dbReference type="EMBL" id="TXJ35210.1"/>
    </source>
</evidence>
<accession>A0A5C8EGK1</accession>
<dbReference type="OrthoDB" id="308593at2"/>
<name>A0A5C8EGK1_BRAPL</name>
<evidence type="ECO:0000313" key="2">
    <source>
        <dbReference type="Proteomes" id="UP000323176"/>
    </source>
</evidence>
<dbReference type="AlphaFoldDB" id="A0A5C8EGK1"/>